<organism evidence="1 2">
    <name type="scientific">Pseudomonas chlororaphis subsp. aurantiaca</name>
    <dbReference type="NCBI Taxonomy" id="86192"/>
    <lineage>
        <taxon>Bacteria</taxon>
        <taxon>Pseudomonadati</taxon>
        <taxon>Pseudomonadota</taxon>
        <taxon>Gammaproteobacteria</taxon>
        <taxon>Pseudomonadales</taxon>
        <taxon>Pseudomonadaceae</taxon>
        <taxon>Pseudomonas</taxon>
    </lineage>
</organism>
<evidence type="ECO:0000313" key="1">
    <source>
        <dbReference type="EMBL" id="MBU4636655.1"/>
    </source>
</evidence>
<proteinExistence type="predicted"/>
<comment type="caution">
    <text evidence="1">The sequence shown here is derived from an EMBL/GenBank/DDBJ whole genome shotgun (WGS) entry which is preliminary data.</text>
</comment>
<dbReference type="Proteomes" id="UP000787568">
    <property type="component" value="Unassembled WGS sequence"/>
</dbReference>
<name>A0AAJ0ZPJ9_9PSED</name>
<dbReference type="AlphaFoldDB" id="A0AAJ0ZPJ9"/>
<dbReference type="Pfam" id="PF13665">
    <property type="entry name" value="Tox-PAAR-like"/>
    <property type="match status" value="1"/>
</dbReference>
<reference evidence="1" key="1">
    <citation type="submission" date="2020-12" db="EMBL/GenBank/DDBJ databases">
        <title>Generalized mutagenesis with transposon Tn5. A laboratory procedure for the identification of genes responsible for a bacterial phenotype and its regulation, illustrated with phenazine production in Pseudomonas chlororaphis.</title>
        <authorList>
            <person name="Muzio F."/>
            <person name="Sobrero P."/>
            <person name="Agaras B."/>
            <person name="Valverde C."/>
        </authorList>
    </citation>
    <scope>NUCLEOTIDE SEQUENCE</scope>
    <source>
        <strain evidence="1">SMMP3</strain>
    </source>
</reference>
<dbReference type="RefSeq" id="WP_190300820.1">
    <property type="nucleotide sequence ID" value="NZ_CP177156.1"/>
</dbReference>
<gene>
    <name evidence="1" type="ORF">I8747_27960</name>
</gene>
<dbReference type="EMBL" id="JAEEFW010000010">
    <property type="protein sequence ID" value="MBU4636655.1"/>
    <property type="molecule type" value="Genomic_DNA"/>
</dbReference>
<accession>A0AAJ0ZPJ9</accession>
<sequence length="340" mass="37148">MGCEVYANGDEIACKAGDGKVIAAFPDVCLTPPAPPAGPIPVPYPDTSFSKDMKKGSKTVKIKRKEVMLKDLSYYKTSPLGDEAATKSQGAGVITHVITGKTYFVSWSMDVLFEGQNIDRHSDMTTSNHASPTANTPSPALNLSKAQKVEIKNDKCLCCGEVEHVEGRTPMTADEWYAKVKEREGDRTERKATKKNPARAFKSVKDKQEEAANLLQEARDRHECTCPDPKPKLLPEPPCHVFYAPPETGNLETDRDLQRRATEKNKEAWRGVDGIPASGYKAAFKAKTGCKGEVMHLVPLSAGGCPVGNGNLQCKELLCDTCKAIDSKFSPFQTVDMNRP</sequence>
<evidence type="ECO:0000313" key="2">
    <source>
        <dbReference type="Proteomes" id="UP000787568"/>
    </source>
</evidence>
<protein>
    <submittedName>
        <fullName evidence="1">DUF4150 domain-containing protein</fullName>
    </submittedName>
</protein>